<reference evidence="3 4" key="1">
    <citation type="submission" date="2018-08" db="EMBL/GenBank/DDBJ databases">
        <title>A genome reference for cultivated species of the human gut microbiota.</title>
        <authorList>
            <person name="Zou Y."/>
            <person name="Xue W."/>
            <person name="Luo G."/>
        </authorList>
    </citation>
    <scope>NUCLEOTIDE SEQUENCE [LARGE SCALE GENOMIC DNA]</scope>
    <source>
        <strain evidence="3 4">OM06-2</strain>
    </source>
</reference>
<keyword evidence="1" id="KW-0732">Signal</keyword>
<organism evidence="3 4">
    <name type="scientific">Phocaeicola plebeius</name>
    <dbReference type="NCBI Taxonomy" id="310297"/>
    <lineage>
        <taxon>Bacteria</taxon>
        <taxon>Pseudomonadati</taxon>
        <taxon>Bacteroidota</taxon>
        <taxon>Bacteroidia</taxon>
        <taxon>Bacteroidales</taxon>
        <taxon>Bacteroidaceae</taxon>
        <taxon>Phocaeicola</taxon>
    </lineage>
</organism>
<gene>
    <name evidence="3" type="ORF">DXB87_11290</name>
</gene>
<evidence type="ECO:0000313" key="3">
    <source>
        <dbReference type="EMBL" id="RGM89379.1"/>
    </source>
</evidence>
<proteinExistence type="predicted"/>
<sequence length="730" mass="79586">MRRYYYIIAFASAVLSLASCKTDTGFAEAEGSLKLSIGVSDKVNVVSRSLASEEQEVLKQNCKIRIYDGETLIQKYQGVENVPSEIALVNGNYSVRVTAGDSVAASFEQRFFEGKKDFTITKGQVSTVEVDCGIANTVVAITWDESLKEAFEGDCQVTVTSATGELVYSSANADAKGYFSLPEDNPKLTCKFSAKKLGGESYEKSTELSDLKSATLYNLNYSYTAVGQDPTGGAALQIKVDETPLAEEEHVITIRQRPVITCKDSEESSYDLEQPMYLEVGAQKDFYLQIATSSSLSSLIIQNERFTEWGFIANQFDMLKLDGKDEELKTFGISVSDSKTSLNGDVWTLLFAKELIAKMTANEGSVSTTIEAIDANGKSRKVIWNIVASNATVVTNEIIPYEVWTSKATLHGTVTGTLASTPKFRYRVKNTADWTTVDADLAENVFSKEITGLTPGTTYEYQAMDGEQASSVTYEFTTEATFQPENAGFEYTSTSTSSSAILMYGSGQSMWWDSGNHGSATMSKNVTTPDTSVKHSGNQSILLSSQFVGFGVIGKFAAGNLFAGKYLKTDGTDGVLGWGRPCTSRPKALKVWVRYEPGTVDNGGSHIADGETDQGIIYVAVGDWAGQEYDGETWPFVVKTKNSSSLFSAEKGTYSGDGTIAYGEKVFTESYNDAENLKELTIELDYDNYGGTQRKPTSIIIVASASKYGDYFEGSGSSKMWLDDMELIYE</sequence>
<dbReference type="EMBL" id="QSTW01000014">
    <property type="protein sequence ID" value="RGM89379.1"/>
    <property type="molecule type" value="Genomic_DNA"/>
</dbReference>
<evidence type="ECO:0000313" key="4">
    <source>
        <dbReference type="Proteomes" id="UP000260814"/>
    </source>
</evidence>
<dbReference type="RefSeq" id="WP_117702250.1">
    <property type="nucleotide sequence ID" value="NZ_QSTW01000014.1"/>
</dbReference>
<name>A0A3E4Z6U1_9BACT</name>
<dbReference type="Gene3D" id="2.60.120.890">
    <property type="entry name" value="BT2081, beta-jelly-roll domain"/>
    <property type="match status" value="1"/>
</dbReference>
<dbReference type="InterPro" id="IPR003961">
    <property type="entry name" value="FN3_dom"/>
</dbReference>
<feature type="chain" id="PRO_5017537433" evidence="1">
    <location>
        <begin position="22"/>
        <end position="730"/>
    </location>
</feature>
<dbReference type="InterPro" id="IPR027840">
    <property type="entry name" value="DUF4493"/>
</dbReference>
<dbReference type="Pfam" id="PF14900">
    <property type="entry name" value="DUF4493"/>
    <property type="match status" value="1"/>
</dbReference>
<evidence type="ECO:0000256" key="1">
    <source>
        <dbReference type="SAM" id="SignalP"/>
    </source>
</evidence>
<dbReference type="PROSITE" id="PS51257">
    <property type="entry name" value="PROKAR_LIPOPROTEIN"/>
    <property type="match status" value="1"/>
</dbReference>
<dbReference type="AlphaFoldDB" id="A0A3E4Z6U1"/>
<dbReference type="Proteomes" id="UP000260814">
    <property type="component" value="Unassembled WGS sequence"/>
</dbReference>
<feature type="domain" description="Putative carbohydrate metabolism" evidence="2">
    <location>
        <begin position="507"/>
        <end position="728"/>
    </location>
</feature>
<evidence type="ECO:0000259" key="2">
    <source>
        <dbReference type="Pfam" id="PF13201"/>
    </source>
</evidence>
<accession>A0A3E4Z6U1</accession>
<dbReference type="Pfam" id="PF13201">
    <property type="entry name" value="PCMD"/>
    <property type="match status" value="1"/>
</dbReference>
<comment type="caution">
    <text evidence="3">The sequence shown here is derived from an EMBL/GenBank/DDBJ whole genome shotgun (WGS) entry which is preliminary data.</text>
</comment>
<dbReference type="CDD" id="cd00063">
    <property type="entry name" value="FN3"/>
    <property type="match status" value="1"/>
</dbReference>
<dbReference type="InterPro" id="IPR038653">
    <property type="entry name" value="Put_CMD_sf"/>
</dbReference>
<dbReference type="InterPro" id="IPR025112">
    <property type="entry name" value="PCMD"/>
</dbReference>
<feature type="signal peptide" evidence="1">
    <location>
        <begin position="1"/>
        <end position="21"/>
    </location>
</feature>
<protein>
    <submittedName>
        <fullName evidence="3">DUF4493 domain-containing protein</fullName>
    </submittedName>
</protein>